<feature type="transmembrane region" description="Helical" evidence="14">
    <location>
        <begin position="7"/>
        <end position="25"/>
    </location>
</feature>
<evidence type="ECO:0000256" key="11">
    <source>
        <dbReference type="ARBA" id="ARBA00031401"/>
    </source>
</evidence>
<proteinExistence type="inferred from homology"/>
<evidence type="ECO:0000313" key="16">
    <source>
        <dbReference type="Proteomes" id="UP000469545"/>
    </source>
</evidence>
<evidence type="ECO:0000256" key="2">
    <source>
        <dbReference type="ARBA" id="ARBA00004651"/>
    </source>
</evidence>
<dbReference type="RefSeq" id="WP_054100188.1">
    <property type="nucleotide sequence ID" value="NZ_BEWB01000005.1"/>
</dbReference>
<dbReference type="InterPro" id="IPR021050">
    <property type="entry name" value="Cyt_c_oxidase_su4_actinobac"/>
</dbReference>
<keyword evidence="5" id="KW-1003">Cell membrane</keyword>
<comment type="similarity">
    <text evidence="3">Belongs to the cytochrome c oxidase bacterial subunit CtaF family.</text>
</comment>
<dbReference type="GO" id="GO:0005886">
    <property type="term" value="C:plasma membrane"/>
    <property type="evidence" value="ECO:0007669"/>
    <property type="project" value="UniProtKB-SubCell"/>
</dbReference>
<feature type="transmembrane region" description="Helical" evidence="14">
    <location>
        <begin position="31"/>
        <end position="49"/>
    </location>
</feature>
<comment type="function">
    <text evidence="1">Part of cytochrome c oxidase, its function is unknown.</text>
</comment>
<evidence type="ECO:0000256" key="5">
    <source>
        <dbReference type="ARBA" id="ARBA00022475"/>
    </source>
</evidence>
<evidence type="ECO:0000256" key="3">
    <source>
        <dbReference type="ARBA" id="ARBA00006870"/>
    </source>
</evidence>
<dbReference type="Proteomes" id="UP000469545">
    <property type="component" value="Unassembled WGS sequence"/>
</dbReference>
<comment type="catalytic activity">
    <reaction evidence="12">
        <text>4 Fe(II)-[cytochrome c] + O2 + 8 H(+)(in) = 4 Fe(III)-[cytochrome c] + 2 H2O + 4 H(+)(out)</text>
        <dbReference type="Rhea" id="RHEA:11436"/>
        <dbReference type="Rhea" id="RHEA-COMP:10350"/>
        <dbReference type="Rhea" id="RHEA-COMP:14399"/>
        <dbReference type="ChEBI" id="CHEBI:15377"/>
        <dbReference type="ChEBI" id="CHEBI:15378"/>
        <dbReference type="ChEBI" id="CHEBI:15379"/>
        <dbReference type="ChEBI" id="CHEBI:29033"/>
        <dbReference type="ChEBI" id="CHEBI:29034"/>
        <dbReference type="EC" id="7.1.1.9"/>
    </reaction>
</comment>
<evidence type="ECO:0000256" key="14">
    <source>
        <dbReference type="SAM" id="Phobius"/>
    </source>
</evidence>
<dbReference type="AlphaFoldDB" id="A0A6N9UXP4"/>
<evidence type="ECO:0000256" key="4">
    <source>
        <dbReference type="ARBA" id="ARBA00012949"/>
    </source>
</evidence>
<comment type="caution">
    <text evidence="15">The sequence shown here is derived from an EMBL/GenBank/DDBJ whole genome shotgun (WGS) entry which is preliminary data.</text>
</comment>
<evidence type="ECO:0000256" key="12">
    <source>
        <dbReference type="ARBA" id="ARBA00047816"/>
    </source>
</evidence>
<dbReference type="PIRSF" id="PIRSF017385">
    <property type="entry name" value="CtaF"/>
    <property type="match status" value="1"/>
</dbReference>
<organism evidence="15 16">
    <name type="scientific">Streptomyces coelicoflavus</name>
    <dbReference type="NCBI Taxonomy" id="285562"/>
    <lineage>
        <taxon>Bacteria</taxon>
        <taxon>Bacillati</taxon>
        <taxon>Actinomycetota</taxon>
        <taxon>Actinomycetes</taxon>
        <taxon>Kitasatosporales</taxon>
        <taxon>Streptomycetaceae</taxon>
        <taxon>Streptomyces</taxon>
    </lineage>
</organism>
<evidence type="ECO:0000256" key="10">
    <source>
        <dbReference type="ARBA" id="ARBA00031366"/>
    </source>
</evidence>
<feature type="region of interest" description="Disordered" evidence="13">
    <location>
        <begin position="131"/>
        <end position="150"/>
    </location>
</feature>
<feature type="transmembrane region" description="Helical" evidence="14">
    <location>
        <begin position="89"/>
        <end position="122"/>
    </location>
</feature>
<gene>
    <name evidence="15" type="ORF">G3I46_33360</name>
</gene>
<evidence type="ECO:0000256" key="1">
    <source>
        <dbReference type="ARBA" id="ARBA00002536"/>
    </source>
</evidence>
<accession>A0A6N9UXP4</accession>
<name>A0A6N9UXP4_9ACTN</name>
<evidence type="ECO:0000256" key="7">
    <source>
        <dbReference type="ARBA" id="ARBA00022967"/>
    </source>
</evidence>
<dbReference type="EC" id="7.1.1.9" evidence="4"/>
<evidence type="ECO:0000256" key="8">
    <source>
        <dbReference type="ARBA" id="ARBA00022989"/>
    </source>
</evidence>
<keyword evidence="16" id="KW-1185">Reference proteome</keyword>
<feature type="compositionally biased region" description="Low complexity" evidence="13">
    <location>
        <begin position="140"/>
        <end position="150"/>
    </location>
</feature>
<keyword evidence="8 14" id="KW-1133">Transmembrane helix</keyword>
<keyword evidence="9 14" id="KW-0472">Membrane</keyword>
<reference evidence="15 16" key="1">
    <citation type="submission" date="2020-01" db="EMBL/GenBank/DDBJ databases">
        <title>Insect and environment-associated Actinomycetes.</title>
        <authorList>
            <person name="Currrie C."/>
            <person name="Chevrette M."/>
            <person name="Carlson C."/>
            <person name="Stubbendieck R."/>
            <person name="Wendt-Pienkowski E."/>
        </authorList>
    </citation>
    <scope>NUCLEOTIDE SEQUENCE [LARGE SCALE GENOMIC DNA]</scope>
    <source>
        <strain evidence="15 16">SID14172</strain>
    </source>
</reference>
<dbReference type="GO" id="GO:0004129">
    <property type="term" value="F:cytochrome-c oxidase activity"/>
    <property type="evidence" value="ECO:0007669"/>
    <property type="project" value="UniProtKB-EC"/>
</dbReference>
<keyword evidence="7" id="KW-1278">Translocase</keyword>
<dbReference type="Pfam" id="PF12270">
    <property type="entry name" value="Cyt_c_ox_IV"/>
    <property type="match status" value="1"/>
</dbReference>
<evidence type="ECO:0000313" key="15">
    <source>
        <dbReference type="EMBL" id="NEB21336.1"/>
    </source>
</evidence>
<dbReference type="EMBL" id="JAAGMB010000768">
    <property type="protein sequence ID" value="NEB21336.1"/>
    <property type="molecule type" value="Genomic_DNA"/>
</dbReference>
<evidence type="ECO:0000256" key="6">
    <source>
        <dbReference type="ARBA" id="ARBA00022692"/>
    </source>
</evidence>
<protein>
    <recommendedName>
        <fullName evidence="4">cytochrome-c oxidase</fullName>
        <ecNumber evidence="4">7.1.1.9</ecNumber>
    </recommendedName>
    <alternativeName>
        <fullName evidence="11">Cytochrome aa3 subunit 4</fullName>
    </alternativeName>
    <alternativeName>
        <fullName evidence="10">Cytochrome c oxidase polypeptide IV</fullName>
    </alternativeName>
</protein>
<comment type="subcellular location">
    <subcellularLocation>
        <location evidence="2">Cell membrane</location>
        <topology evidence="2">Multi-pass membrane protein</topology>
    </subcellularLocation>
</comment>
<keyword evidence="6 14" id="KW-0812">Transmembrane</keyword>
<evidence type="ECO:0000256" key="13">
    <source>
        <dbReference type="SAM" id="MobiDB-lite"/>
    </source>
</evidence>
<evidence type="ECO:0000256" key="9">
    <source>
        <dbReference type="ARBA" id="ARBA00023136"/>
    </source>
</evidence>
<dbReference type="GO" id="GO:0022900">
    <property type="term" value="P:electron transport chain"/>
    <property type="evidence" value="ECO:0007669"/>
    <property type="project" value="InterPro"/>
</dbReference>
<sequence>MRTESRLFTGVAVFFGGEAALYGWWSREPAGTAALVLAFLMASLVAFFLRVQYRKRGLRAQDRGEGEVVDTAGPLEFFPPHSPWPITTALAAVVLAFGIVFGLWLALIGFGLLAMGVCGLVFQYADRGVQRSGSPERARGSASSTSTRSS</sequence>